<evidence type="ECO:0000313" key="5">
    <source>
        <dbReference type="Proteomes" id="UP000445696"/>
    </source>
</evidence>
<dbReference type="GO" id="GO:0003723">
    <property type="term" value="F:RNA binding"/>
    <property type="evidence" value="ECO:0007669"/>
    <property type="project" value="UniProtKB-KW"/>
</dbReference>
<feature type="region of interest" description="Disordered" evidence="2">
    <location>
        <begin position="89"/>
        <end position="134"/>
    </location>
</feature>
<comment type="caution">
    <text evidence="4">The sequence shown here is derived from an EMBL/GenBank/DDBJ whole genome shotgun (WGS) entry which is preliminary data.</text>
</comment>
<dbReference type="RefSeq" id="WP_161340015.1">
    <property type="nucleotide sequence ID" value="NZ_JBHSDG010000003.1"/>
</dbReference>
<sequence length="134" mass="14963">MNDEKNAATTSIRVDKWLWYARFFKSRSLAAKLVLSRKLRVNSVVIAKASALVKAEDVLTFAQGRNIRVVRILDIGTRRGPAPEAQALYDDLAPVDKQQAETRADPVAKRDAGSGRPTKADRRALDKFRSNPEE</sequence>
<dbReference type="SUPFAM" id="SSF55174">
    <property type="entry name" value="Alpha-L RNA-binding motif"/>
    <property type="match status" value="1"/>
</dbReference>
<evidence type="ECO:0000256" key="1">
    <source>
        <dbReference type="PROSITE-ProRule" id="PRU00182"/>
    </source>
</evidence>
<dbReference type="InterPro" id="IPR036986">
    <property type="entry name" value="S4_RNA-bd_sf"/>
</dbReference>
<keyword evidence="5" id="KW-1185">Reference proteome</keyword>
<feature type="domain" description="RNA-binding S4" evidence="3">
    <location>
        <begin position="12"/>
        <end position="68"/>
    </location>
</feature>
<dbReference type="Proteomes" id="UP000445696">
    <property type="component" value="Unassembled WGS sequence"/>
</dbReference>
<dbReference type="InterPro" id="IPR002942">
    <property type="entry name" value="S4_RNA-bd"/>
</dbReference>
<dbReference type="OrthoDB" id="9797176at2"/>
<dbReference type="SMART" id="SM00363">
    <property type="entry name" value="S4"/>
    <property type="match status" value="1"/>
</dbReference>
<name>A0A845MHV9_9PROT</name>
<dbReference type="Pfam" id="PF01479">
    <property type="entry name" value="S4"/>
    <property type="match status" value="1"/>
</dbReference>
<feature type="compositionally biased region" description="Basic and acidic residues" evidence="2">
    <location>
        <begin position="98"/>
        <end position="134"/>
    </location>
</feature>
<dbReference type="EMBL" id="WTVA01000015">
    <property type="protein sequence ID" value="MZR23558.1"/>
    <property type="molecule type" value="Genomic_DNA"/>
</dbReference>
<protein>
    <submittedName>
        <fullName evidence="4">RNA-binding S4 domain-containing protein</fullName>
    </submittedName>
</protein>
<keyword evidence="1" id="KW-0694">RNA-binding</keyword>
<dbReference type="AlphaFoldDB" id="A0A845MHV9"/>
<accession>A0A845MHV9</accession>
<evidence type="ECO:0000313" key="4">
    <source>
        <dbReference type="EMBL" id="MZR23558.1"/>
    </source>
</evidence>
<proteinExistence type="predicted"/>
<dbReference type="PROSITE" id="PS50889">
    <property type="entry name" value="S4"/>
    <property type="match status" value="1"/>
</dbReference>
<evidence type="ECO:0000259" key="3">
    <source>
        <dbReference type="SMART" id="SM00363"/>
    </source>
</evidence>
<organism evidence="4 5">
    <name type="scientific">Sneathiella chungangensis</name>
    <dbReference type="NCBI Taxonomy" id="1418234"/>
    <lineage>
        <taxon>Bacteria</taxon>
        <taxon>Pseudomonadati</taxon>
        <taxon>Pseudomonadota</taxon>
        <taxon>Alphaproteobacteria</taxon>
        <taxon>Sneathiellales</taxon>
        <taxon>Sneathiellaceae</taxon>
        <taxon>Sneathiella</taxon>
    </lineage>
</organism>
<dbReference type="CDD" id="cd00165">
    <property type="entry name" value="S4"/>
    <property type="match status" value="1"/>
</dbReference>
<evidence type="ECO:0000256" key="2">
    <source>
        <dbReference type="SAM" id="MobiDB-lite"/>
    </source>
</evidence>
<reference evidence="4 5" key="1">
    <citation type="journal article" date="2014" name="Int. J. Syst. Evol. Microbiol.">
        <title>Sneathiella chungangensis sp. nov., isolated from a marine sand, and emended description of the genus Sneathiella.</title>
        <authorList>
            <person name="Siamphan C."/>
            <person name="Kim H."/>
            <person name="Lee J.S."/>
            <person name="Kim W."/>
        </authorList>
    </citation>
    <scope>NUCLEOTIDE SEQUENCE [LARGE SCALE GENOMIC DNA]</scope>
    <source>
        <strain evidence="4 5">KCTC 32476</strain>
    </source>
</reference>
<gene>
    <name evidence="4" type="ORF">GQF03_14560</name>
</gene>
<dbReference type="Gene3D" id="3.10.290.10">
    <property type="entry name" value="RNA-binding S4 domain"/>
    <property type="match status" value="1"/>
</dbReference>